<gene>
    <name evidence="2" type="ordered locus">Pedsa_2893</name>
</gene>
<evidence type="ECO:0000313" key="3">
    <source>
        <dbReference type="Proteomes" id="UP000000310"/>
    </source>
</evidence>
<name>F0S8G8_PSESL</name>
<dbReference type="AlphaFoldDB" id="F0S8G8"/>
<reference evidence="3" key="2">
    <citation type="submission" date="2011-02" db="EMBL/GenBank/DDBJ databases">
        <title>The complete genome of Pedobacter saltans DSM 12145.</title>
        <authorList>
            <consortium name="US DOE Joint Genome Institute (JGI-PGF)"/>
            <person name="Lucas S."/>
            <person name="Copeland A."/>
            <person name="Lapidus A."/>
            <person name="Bruce D."/>
            <person name="Goodwin L."/>
            <person name="Pitluck S."/>
            <person name="Kyrpides N."/>
            <person name="Mavromatis K."/>
            <person name="Pagani I."/>
            <person name="Ivanova N."/>
            <person name="Ovchinnikova G."/>
            <person name="Lu M."/>
            <person name="Detter J.C."/>
            <person name="Han C."/>
            <person name="Land M."/>
            <person name="Hauser L."/>
            <person name="Markowitz V."/>
            <person name="Cheng J.-F."/>
            <person name="Hugenholtz P."/>
            <person name="Woyke T."/>
            <person name="Wu D."/>
            <person name="Tindall B."/>
            <person name="Pomrenke H.G."/>
            <person name="Brambilla E."/>
            <person name="Klenk H.-P."/>
            <person name="Eisen J.A."/>
        </authorList>
    </citation>
    <scope>NUCLEOTIDE SEQUENCE [LARGE SCALE GENOMIC DNA]</scope>
    <source>
        <strain evidence="3">ATCC 51119 / DSM 12145 / JCM 21818 / LMG 10337 / NBRC 100064 / NCIMB 13643</strain>
    </source>
</reference>
<dbReference type="Proteomes" id="UP000000310">
    <property type="component" value="Chromosome"/>
</dbReference>
<keyword evidence="3" id="KW-1185">Reference proteome</keyword>
<dbReference type="KEGG" id="psn:Pedsa_2893"/>
<dbReference type="HOGENOM" id="CLU_2357580_0_0_10"/>
<organism evidence="2 3">
    <name type="scientific">Pseudopedobacter saltans (strain ATCC 51119 / DSM 12145 / JCM 21818 / CCUG 39354 / LMG 10337 / NBRC 100064 / NCIMB 13643)</name>
    <name type="common">Pedobacter saltans</name>
    <dbReference type="NCBI Taxonomy" id="762903"/>
    <lineage>
        <taxon>Bacteria</taxon>
        <taxon>Pseudomonadati</taxon>
        <taxon>Bacteroidota</taxon>
        <taxon>Sphingobacteriia</taxon>
        <taxon>Sphingobacteriales</taxon>
        <taxon>Sphingobacteriaceae</taxon>
        <taxon>Pseudopedobacter</taxon>
    </lineage>
</organism>
<keyword evidence="1" id="KW-0472">Membrane</keyword>
<keyword evidence="1" id="KW-0812">Transmembrane</keyword>
<evidence type="ECO:0000313" key="2">
    <source>
        <dbReference type="EMBL" id="ADY53432.1"/>
    </source>
</evidence>
<feature type="transmembrane region" description="Helical" evidence="1">
    <location>
        <begin position="6"/>
        <end position="24"/>
    </location>
</feature>
<evidence type="ECO:0000256" key="1">
    <source>
        <dbReference type="SAM" id="Phobius"/>
    </source>
</evidence>
<sequence length="96" mass="10354">MENSKLTTAILAGAAIGGAIWYLTKTSHGKECLNAVLDTAKTYGDKMKSTLNEKAREVEHLSKKASEYMADKASEATKYAKSKLDDANGKIQEAKA</sequence>
<protein>
    <submittedName>
        <fullName evidence="2">HD/KH domain protein</fullName>
    </submittedName>
</protein>
<dbReference type="EMBL" id="CP002545">
    <property type="protein sequence ID" value="ADY53432.1"/>
    <property type="molecule type" value="Genomic_DNA"/>
</dbReference>
<reference evidence="2 3" key="1">
    <citation type="journal article" date="2011" name="Stand. Genomic Sci.">
        <title>Complete genome sequence of the gliding, heparinolytic Pedobacter saltans type strain (113).</title>
        <authorList>
            <person name="Liolios K."/>
            <person name="Sikorski J."/>
            <person name="Lu M."/>
            <person name="Nolan M."/>
            <person name="Lapidus A."/>
            <person name="Lucas S."/>
            <person name="Hammon N."/>
            <person name="Deshpande S."/>
            <person name="Cheng J.F."/>
            <person name="Tapia R."/>
            <person name="Han C."/>
            <person name="Goodwin L."/>
            <person name="Pitluck S."/>
            <person name="Huntemann M."/>
            <person name="Ivanova N."/>
            <person name="Pagani I."/>
            <person name="Mavromatis K."/>
            <person name="Ovchinikova G."/>
            <person name="Pati A."/>
            <person name="Chen A."/>
            <person name="Palaniappan K."/>
            <person name="Land M."/>
            <person name="Hauser L."/>
            <person name="Brambilla E.M."/>
            <person name="Kotsyurbenko O."/>
            <person name="Rohde M."/>
            <person name="Tindall B.J."/>
            <person name="Abt B."/>
            <person name="Goker M."/>
            <person name="Detter J.C."/>
            <person name="Woyke T."/>
            <person name="Bristow J."/>
            <person name="Eisen J.A."/>
            <person name="Markowitz V."/>
            <person name="Hugenholtz P."/>
            <person name="Klenk H.P."/>
            <person name="Kyrpides N.C."/>
        </authorList>
    </citation>
    <scope>NUCLEOTIDE SEQUENCE [LARGE SCALE GENOMIC DNA]</scope>
    <source>
        <strain evidence="3">ATCC 51119 / DSM 12145 / JCM 21818 / LMG 10337 / NBRC 100064 / NCIMB 13643</strain>
    </source>
</reference>
<keyword evidence="1" id="KW-1133">Transmembrane helix</keyword>
<accession>F0S8G8</accession>
<dbReference type="STRING" id="762903.Pedsa_2893"/>
<dbReference type="RefSeq" id="WP_013633917.1">
    <property type="nucleotide sequence ID" value="NC_015177.1"/>
</dbReference>
<proteinExistence type="predicted"/>